<name>A0ABX7PZN5_9BACT</name>
<accession>A0ABX7PZN5</accession>
<keyword evidence="2" id="KW-1185">Reference proteome</keyword>
<evidence type="ECO:0000313" key="1">
    <source>
        <dbReference type="EMBL" id="QSV44417.1"/>
    </source>
</evidence>
<dbReference type="RefSeq" id="WP_207162074.1">
    <property type="nucleotide sequence ID" value="NZ_CP071382.1"/>
</dbReference>
<dbReference type="Proteomes" id="UP000663651">
    <property type="component" value="Chromosome"/>
</dbReference>
<dbReference type="EMBL" id="CP071382">
    <property type="protein sequence ID" value="QSV44417.1"/>
    <property type="molecule type" value="Genomic_DNA"/>
</dbReference>
<evidence type="ECO:0000313" key="2">
    <source>
        <dbReference type="Proteomes" id="UP000663651"/>
    </source>
</evidence>
<organism evidence="1 2">
    <name type="scientific">Geobacter benzoatilyticus</name>
    <dbReference type="NCBI Taxonomy" id="2815309"/>
    <lineage>
        <taxon>Bacteria</taxon>
        <taxon>Pseudomonadati</taxon>
        <taxon>Thermodesulfobacteriota</taxon>
        <taxon>Desulfuromonadia</taxon>
        <taxon>Geobacterales</taxon>
        <taxon>Geobacteraceae</taxon>
        <taxon>Geobacter</taxon>
    </lineage>
</organism>
<gene>
    <name evidence="1" type="ORF">JZM60_09530</name>
</gene>
<protein>
    <submittedName>
        <fullName evidence="1">Uncharacterized protein</fullName>
    </submittedName>
</protein>
<proteinExistence type="predicted"/>
<reference evidence="1 2" key="1">
    <citation type="submission" date="2021-03" db="EMBL/GenBank/DDBJ databases">
        <title>Geobacter metallireducens gen. nov. sp. nov., a microorganism capable of coupling the complete oxidation of organic compounds to the reduction of iron and other metals.</title>
        <authorList>
            <person name="Li Y."/>
        </authorList>
    </citation>
    <scope>NUCLEOTIDE SEQUENCE [LARGE SCALE GENOMIC DNA]</scope>
    <source>
        <strain evidence="1 2">Jerry-YX</strain>
    </source>
</reference>
<sequence length="89" mass="9762">MSKGAKTMSTEKHPNELHYLKAIRQACPLETWQEIMAKTVEQAKAGDADARLFLAFFLVGRPTRPSTPLSGIASAEDGIKLNEMLFGQA</sequence>